<feature type="compositionally biased region" description="Polar residues" evidence="1">
    <location>
        <begin position="26"/>
        <end position="44"/>
    </location>
</feature>
<feature type="compositionally biased region" description="Low complexity" evidence="1">
    <location>
        <begin position="81"/>
        <end position="98"/>
    </location>
</feature>
<dbReference type="InterPro" id="IPR036202">
    <property type="entry name" value="TopoI_DNA-bd_euk_N_sf"/>
</dbReference>
<feature type="compositionally biased region" description="Basic and acidic residues" evidence="1">
    <location>
        <begin position="179"/>
        <end position="190"/>
    </location>
</feature>
<dbReference type="PANTHER" id="PTHR10290:SF23">
    <property type="entry name" value="DNA TOPOISOMERASE 1 BETA"/>
    <property type="match status" value="1"/>
</dbReference>
<dbReference type="EMBL" id="AMZH03001798">
    <property type="protein sequence ID" value="RRT77942.1"/>
    <property type="molecule type" value="Genomic_DNA"/>
</dbReference>
<dbReference type="GO" id="GO:0006265">
    <property type="term" value="P:DNA topological change"/>
    <property type="evidence" value="ECO:0007669"/>
    <property type="project" value="InterPro"/>
</dbReference>
<name>A0A427ANY7_ENSVE</name>
<reference evidence="3 4" key="1">
    <citation type="journal article" date="2014" name="Agronomy (Basel)">
        <title>A Draft Genome Sequence for Ensete ventricosum, the Drought-Tolerant Tree Against Hunger.</title>
        <authorList>
            <person name="Harrison J."/>
            <person name="Moore K.A."/>
            <person name="Paszkiewicz K."/>
            <person name="Jones T."/>
            <person name="Grant M."/>
            <person name="Ambacheew D."/>
            <person name="Muzemil S."/>
            <person name="Studholme D.J."/>
        </authorList>
    </citation>
    <scope>NUCLEOTIDE SEQUENCE [LARGE SCALE GENOMIC DNA]</scope>
</reference>
<evidence type="ECO:0000259" key="2">
    <source>
        <dbReference type="SMART" id="SM00435"/>
    </source>
</evidence>
<accession>A0A427ANY7</accession>
<dbReference type="InterPro" id="IPR014727">
    <property type="entry name" value="TopoI_cat_a/b-sub_euk"/>
</dbReference>
<dbReference type="GO" id="GO:0005694">
    <property type="term" value="C:chromosome"/>
    <property type="evidence" value="ECO:0007669"/>
    <property type="project" value="InterPro"/>
</dbReference>
<dbReference type="SUPFAM" id="SSF56349">
    <property type="entry name" value="DNA breaking-rejoining enzymes"/>
    <property type="match status" value="1"/>
</dbReference>
<dbReference type="Pfam" id="PF02919">
    <property type="entry name" value="Topoisom_I_N"/>
    <property type="match status" value="1"/>
</dbReference>
<feature type="region of interest" description="Disordered" evidence="1">
    <location>
        <begin position="179"/>
        <end position="243"/>
    </location>
</feature>
<dbReference type="InterPro" id="IPR013499">
    <property type="entry name" value="TopoI_euk"/>
</dbReference>
<dbReference type="GO" id="GO:0005730">
    <property type="term" value="C:nucleolus"/>
    <property type="evidence" value="ECO:0007669"/>
    <property type="project" value="TreeGrafter"/>
</dbReference>
<evidence type="ECO:0000313" key="3">
    <source>
        <dbReference type="EMBL" id="RRT77942.1"/>
    </source>
</evidence>
<dbReference type="AlphaFoldDB" id="A0A427ANY7"/>
<feature type="domain" description="DNA topoisomerase I eukaryotic-type" evidence="2">
    <location>
        <begin position="221"/>
        <end position="562"/>
    </location>
</feature>
<feature type="compositionally biased region" description="Polar residues" evidence="1">
    <location>
        <begin position="349"/>
        <end position="365"/>
    </location>
</feature>
<feature type="compositionally biased region" description="Polar residues" evidence="1">
    <location>
        <begin position="191"/>
        <end position="206"/>
    </location>
</feature>
<evidence type="ECO:0000256" key="1">
    <source>
        <dbReference type="SAM" id="MobiDB-lite"/>
    </source>
</evidence>
<dbReference type="Pfam" id="PF14370">
    <property type="entry name" value="Topo_C_assoc"/>
    <property type="match status" value="1"/>
</dbReference>
<dbReference type="InterPro" id="IPR025834">
    <property type="entry name" value="TopoI_C_dom"/>
</dbReference>
<dbReference type="SMART" id="SM00435">
    <property type="entry name" value="TOPEUc"/>
    <property type="match status" value="1"/>
</dbReference>
<feature type="region of interest" description="Disordered" evidence="1">
    <location>
        <begin position="76"/>
        <end position="115"/>
    </location>
</feature>
<dbReference type="GO" id="GO:0003917">
    <property type="term" value="F:DNA topoisomerase type I (single strand cut, ATP-independent) activity"/>
    <property type="evidence" value="ECO:0007669"/>
    <property type="project" value="InterPro"/>
</dbReference>
<dbReference type="InterPro" id="IPR051062">
    <property type="entry name" value="Topoisomerase_IB"/>
</dbReference>
<dbReference type="Proteomes" id="UP000287651">
    <property type="component" value="Unassembled WGS sequence"/>
</dbReference>
<feature type="region of interest" description="Disordered" evidence="1">
    <location>
        <begin position="275"/>
        <end position="305"/>
    </location>
</feature>
<dbReference type="PROSITE" id="PS00176">
    <property type="entry name" value="TOPO_IB_1"/>
    <property type="match status" value="1"/>
</dbReference>
<gene>
    <name evidence="3" type="ORF">B296_00021060</name>
</gene>
<feature type="compositionally biased region" description="Polar residues" evidence="1">
    <location>
        <begin position="217"/>
        <end position="232"/>
    </location>
</feature>
<organism evidence="3 4">
    <name type="scientific">Ensete ventricosum</name>
    <name type="common">Abyssinian banana</name>
    <name type="synonym">Musa ensete</name>
    <dbReference type="NCBI Taxonomy" id="4639"/>
    <lineage>
        <taxon>Eukaryota</taxon>
        <taxon>Viridiplantae</taxon>
        <taxon>Streptophyta</taxon>
        <taxon>Embryophyta</taxon>
        <taxon>Tracheophyta</taxon>
        <taxon>Spermatophyta</taxon>
        <taxon>Magnoliopsida</taxon>
        <taxon>Liliopsida</taxon>
        <taxon>Zingiberales</taxon>
        <taxon>Musaceae</taxon>
        <taxon>Ensete</taxon>
    </lineage>
</organism>
<feature type="region of interest" description="Disordered" evidence="1">
    <location>
        <begin position="338"/>
        <end position="400"/>
    </location>
</feature>
<dbReference type="GO" id="GO:0006260">
    <property type="term" value="P:DNA replication"/>
    <property type="evidence" value="ECO:0007669"/>
    <property type="project" value="TreeGrafter"/>
</dbReference>
<sequence length="583" mass="64981">MSIHGCINRVMNDSGEDEEGPITFKRPNSSSKQVRSSYTSQKTAPQKHDGLCLESSQIAYDSRLQNNQIFSTAKATIEKPSVSSSSSHSSLSALTKHSSNCKSTTSHVKPQHQDESIAEIQNSDDSDDDKPLSHRLNSVSVAVQKKFFMDSEKIHKHSSDHYFAKNSTNKMIVDEPIIKNEESNDSDDNKPLSSKISSTAARSTGGPSHVVKLPQSAKPTSHPSLKVNSNVKEASDDSEDEKPLISRFQSKIFGGSSVKNPYSDQKSLSPKLKFNASTKKEASKEIRPLKGGQKRSLGDTHTPDSSLIKKVKVSETSSLVKVKNEVAIKKEVKEDDNDHIPIAQRMKKSVSSNSASTTKNLLKKTSSFKKDSKQMKKKTKDSRFSKSLKVPPGSGGGQKWTTLEHNGVIFPPPYKPHGVKMLYNGQPVVLTPEQEEVSFKFIISSYSVGAADFIPMLLMQEKKAVKEEKMRQEEKYMWAIVDGVKEKVNSKWGISELNHQDCFEAEESTQRIEKKLAQVDAKIEKMELDKRIKEDLKTVALGTSKINYLDPRISVAWCKRHEVPIEKVSHLLFLFLKSLGQSF</sequence>
<dbReference type="PANTHER" id="PTHR10290">
    <property type="entry name" value="DNA TOPOISOMERASE I"/>
    <property type="match status" value="1"/>
</dbReference>
<comment type="caution">
    <text evidence="3">The sequence shown here is derived from an EMBL/GenBank/DDBJ whole genome shotgun (WGS) entry which is preliminary data.</text>
</comment>
<evidence type="ECO:0000313" key="4">
    <source>
        <dbReference type="Proteomes" id="UP000287651"/>
    </source>
</evidence>
<dbReference type="Gene3D" id="1.10.132.10">
    <property type="match status" value="1"/>
</dbReference>
<feature type="region of interest" description="Disordered" evidence="1">
    <location>
        <begin position="1"/>
        <end position="50"/>
    </location>
</feature>
<dbReference type="InterPro" id="IPR011010">
    <property type="entry name" value="DNA_brk_join_enz"/>
</dbReference>
<dbReference type="InterPro" id="IPR013030">
    <property type="entry name" value="DNA_topo_DNA_db_N_dom2"/>
</dbReference>
<dbReference type="GO" id="GO:0003677">
    <property type="term" value="F:DNA binding"/>
    <property type="evidence" value="ECO:0007669"/>
    <property type="project" value="InterPro"/>
</dbReference>
<dbReference type="GO" id="GO:0007059">
    <property type="term" value="P:chromosome segregation"/>
    <property type="evidence" value="ECO:0007669"/>
    <property type="project" value="TreeGrafter"/>
</dbReference>
<dbReference type="SUPFAM" id="SSF56741">
    <property type="entry name" value="Eukaryotic DNA topoisomerase I, N-terminal DNA-binding fragment"/>
    <property type="match status" value="1"/>
</dbReference>
<dbReference type="InterPro" id="IPR008336">
    <property type="entry name" value="TopoI_DNA-bd_euk"/>
</dbReference>
<dbReference type="InterPro" id="IPR018521">
    <property type="entry name" value="TopoIB_AS"/>
</dbReference>
<feature type="compositionally biased region" description="Basic and acidic residues" evidence="1">
    <location>
        <begin position="278"/>
        <end position="288"/>
    </location>
</feature>
<dbReference type="Gene3D" id="2.170.11.10">
    <property type="entry name" value="DNA Topoisomerase I, domain 2"/>
    <property type="match status" value="1"/>
</dbReference>
<protein>
    <recommendedName>
        <fullName evidence="2">DNA topoisomerase I eukaryotic-type domain-containing protein</fullName>
    </recommendedName>
</protein>
<proteinExistence type="predicted"/>